<keyword evidence="2" id="KW-1133">Transmembrane helix</keyword>
<dbReference type="EC" id="2.7.7.65" evidence="1"/>
<dbReference type="InterPro" id="IPR029787">
    <property type="entry name" value="Nucleotide_cyclase"/>
</dbReference>
<dbReference type="RefSeq" id="WP_209737917.1">
    <property type="nucleotide sequence ID" value="NZ_CP072611.1"/>
</dbReference>
<keyword evidence="4" id="KW-0808">Transferase</keyword>
<name>A0ABW5CGV1_9HYPH</name>
<dbReference type="PANTHER" id="PTHR45138:SF6">
    <property type="entry name" value="DIGUANYLATE CYCLASE DGCN"/>
    <property type="match status" value="1"/>
</dbReference>
<evidence type="ECO:0000256" key="1">
    <source>
        <dbReference type="ARBA" id="ARBA00012528"/>
    </source>
</evidence>
<dbReference type="GO" id="GO:0052621">
    <property type="term" value="F:diguanylate cyclase activity"/>
    <property type="evidence" value="ECO:0007669"/>
    <property type="project" value="UniProtKB-EC"/>
</dbReference>
<feature type="transmembrane region" description="Helical" evidence="2">
    <location>
        <begin position="161"/>
        <end position="191"/>
    </location>
</feature>
<proteinExistence type="predicted"/>
<feature type="transmembrane region" description="Helical" evidence="2">
    <location>
        <begin position="41"/>
        <end position="62"/>
    </location>
</feature>
<dbReference type="PROSITE" id="PS50887">
    <property type="entry name" value="GGDEF"/>
    <property type="match status" value="1"/>
</dbReference>
<reference evidence="5" key="1">
    <citation type="journal article" date="2019" name="Int. J. Syst. Evol. Microbiol.">
        <title>The Global Catalogue of Microorganisms (GCM) 10K type strain sequencing project: providing services to taxonomists for standard genome sequencing and annotation.</title>
        <authorList>
            <consortium name="The Broad Institute Genomics Platform"/>
            <consortium name="The Broad Institute Genome Sequencing Center for Infectious Disease"/>
            <person name="Wu L."/>
            <person name="Ma J."/>
        </authorList>
    </citation>
    <scope>NUCLEOTIDE SEQUENCE [LARGE SCALE GENOMIC DNA]</scope>
    <source>
        <strain evidence="5">ZS-35-S2</strain>
    </source>
</reference>
<dbReference type="SMART" id="SM00267">
    <property type="entry name" value="GGDEF"/>
    <property type="match status" value="1"/>
</dbReference>
<dbReference type="NCBIfam" id="TIGR00254">
    <property type="entry name" value="GGDEF"/>
    <property type="match status" value="1"/>
</dbReference>
<dbReference type="EMBL" id="JBHUIJ010000004">
    <property type="protein sequence ID" value="MFD2236494.1"/>
    <property type="molecule type" value="Genomic_DNA"/>
</dbReference>
<dbReference type="InterPro" id="IPR043128">
    <property type="entry name" value="Rev_trsase/Diguanyl_cyclase"/>
</dbReference>
<dbReference type="SUPFAM" id="SSF55073">
    <property type="entry name" value="Nucleotide cyclase"/>
    <property type="match status" value="1"/>
</dbReference>
<organism evidence="4 5">
    <name type="scientific">Aureimonas populi</name>
    <dbReference type="NCBI Taxonomy" id="1701758"/>
    <lineage>
        <taxon>Bacteria</taxon>
        <taxon>Pseudomonadati</taxon>
        <taxon>Pseudomonadota</taxon>
        <taxon>Alphaproteobacteria</taxon>
        <taxon>Hyphomicrobiales</taxon>
        <taxon>Aurantimonadaceae</taxon>
        <taxon>Aureimonas</taxon>
    </lineage>
</organism>
<dbReference type="Pfam" id="PF00990">
    <property type="entry name" value="GGDEF"/>
    <property type="match status" value="1"/>
</dbReference>
<evidence type="ECO:0000313" key="5">
    <source>
        <dbReference type="Proteomes" id="UP001597371"/>
    </source>
</evidence>
<keyword evidence="4" id="KW-0548">Nucleotidyltransferase</keyword>
<gene>
    <name evidence="4" type="ORF">ACFSKQ_03320</name>
</gene>
<evidence type="ECO:0000259" key="3">
    <source>
        <dbReference type="PROSITE" id="PS50887"/>
    </source>
</evidence>
<dbReference type="CDD" id="cd01949">
    <property type="entry name" value="GGDEF"/>
    <property type="match status" value="1"/>
</dbReference>
<dbReference type="Gene3D" id="3.30.70.270">
    <property type="match status" value="1"/>
</dbReference>
<feature type="transmembrane region" description="Helical" evidence="2">
    <location>
        <begin position="68"/>
        <end position="87"/>
    </location>
</feature>
<evidence type="ECO:0000256" key="2">
    <source>
        <dbReference type="SAM" id="Phobius"/>
    </source>
</evidence>
<protein>
    <recommendedName>
        <fullName evidence="1">diguanylate cyclase</fullName>
        <ecNumber evidence="1">2.7.7.65</ecNumber>
    </recommendedName>
</protein>
<dbReference type="PANTHER" id="PTHR45138">
    <property type="entry name" value="REGULATORY COMPONENTS OF SENSORY TRANSDUCTION SYSTEM"/>
    <property type="match status" value="1"/>
</dbReference>
<dbReference type="InterPro" id="IPR000160">
    <property type="entry name" value="GGDEF_dom"/>
</dbReference>
<feature type="transmembrane region" description="Helical" evidence="2">
    <location>
        <begin position="99"/>
        <end position="124"/>
    </location>
</feature>
<evidence type="ECO:0000313" key="4">
    <source>
        <dbReference type="EMBL" id="MFD2236494.1"/>
    </source>
</evidence>
<comment type="caution">
    <text evidence="4">The sequence shown here is derived from an EMBL/GenBank/DDBJ whole genome shotgun (WGS) entry which is preliminary data.</text>
</comment>
<feature type="domain" description="GGDEF" evidence="3">
    <location>
        <begin position="250"/>
        <end position="378"/>
    </location>
</feature>
<keyword evidence="5" id="KW-1185">Reference proteome</keyword>
<sequence length="378" mass="38962">MRLERLMEGGAPSAERSALARWVAWFSRPDDKRYAGLEDDLIRTTGGGVPVVVFGCVCLLLQVGLYAFVQPLASLPLALSGVLAAGGRMLGMRAARSGLAAAPMVVGTGLVWAAVVGLACALGILTGHIVLTTVCALTVTGFAFTSVYNNAGMPRLARVQVAIVAVPFLVASAFTGVPGMEVLFVLGPIWMIGVMHLTGRSHDAVATLVLTRNQNRFLASNDELTGIANRAGILDAIETLSRKAGGAGEALPFLLYLDLDGFKGVNDGFGHACGDHVLKVLAGRFVEDLGEAGCIGRVGGDEFVIVLPGGSHAGAAELAERLIARAREPVVLPGGSSVRVGVTIGGASVLPGRTDEALALADARLYDGKRRGGGVCLA</sequence>
<dbReference type="Proteomes" id="UP001597371">
    <property type="component" value="Unassembled WGS sequence"/>
</dbReference>
<feature type="transmembrane region" description="Helical" evidence="2">
    <location>
        <begin position="130"/>
        <end position="149"/>
    </location>
</feature>
<dbReference type="InterPro" id="IPR050469">
    <property type="entry name" value="Diguanylate_Cyclase"/>
</dbReference>
<keyword evidence="2" id="KW-0472">Membrane</keyword>
<accession>A0ABW5CGV1</accession>
<keyword evidence="2" id="KW-0812">Transmembrane</keyword>